<organism evidence="3 4">
    <name type="scientific">Paragonimus westermani</name>
    <dbReference type="NCBI Taxonomy" id="34504"/>
    <lineage>
        <taxon>Eukaryota</taxon>
        <taxon>Metazoa</taxon>
        <taxon>Spiralia</taxon>
        <taxon>Lophotrochozoa</taxon>
        <taxon>Platyhelminthes</taxon>
        <taxon>Trematoda</taxon>
        <taxon>Digenea</taxon>
        <taxon>Plagiorchiida</taxon>
        <taxon>Troglotremata</taxon>
        <taxon>Troglotrematidae</taxon>
        <taxon>Paragonimus</taxon>
    </lineage>
</organism>
<dbReference type="OrthoDB" id="6256548at2759"/>
<dbReference type="EMBL" id="JTDF01002060">
    <property type="protein sequence ID" value="KAF8569228.1"/>
    <property type="molecule type" value="Genomic_DNA"/>
</dbReference>
<keyword evidence="4" id="KW-1185">Reference proteome</keyword>
<keyword evidence="1" id="KW-0175">Coiled coil</keyword>
<evidence type="ECO:0000256" key="2">
    <source>
        <dbReference type="SAM" id="MobiDB-lite"/>
    </source>
</evidence>
<feature type="coiled-coil region" evidence="1">
    <location>
        <begin position="61"/>
        <end position="116"/>
    </location>
</feature>
<comment type="caution">
    <text evidence="3">The sequence shown here is derived from an EMBL/GenBank/DDBJ whole genome shotgun (WGS) entry which is preliminary data.</text>
</comment>
<proteinExistence type="predicted"/>
<protein>
    <submittedName>
        <fullName evidence="3">Uncharacterized protein</fullName>
    </submittedName>
</protein>
<gene>
    <name evidence="3" type="ORF">P879_03943</name>
</gene>
<sequence>MFENTKDKKVRCKVQTLADNVYKYLKQRYRYEDEDVDSMEQENTPERMCHDFEKSLELSDHEKLLEKLKFMSIDNHRLREKLVFMCYDNEHLKETQEELFREIKSAKCVLAQQREELAYLRHLTSDQDKQIAKLTGIIEEQAEALKKSDELTLNFEPNCDYPDKPPDEEEAQPVDSKENVPNSTDRNKSEETSWMHSVQKVFRKVKRGKCILNFHSA</sequence>
<evidence type="ECO:0000313" key="4">
    <source>
        <dbReference type="Proteomes" id="UP000699462"/>
    </source>
</evidence>
<dbReference type="Proteomes" id="UP000699462">
    <property type="component" value="Unassembled WGS sequence"/>
</dbReference>
<reference evidence="3 4" key="1">
    <citation type="submission" date="2019-07" db="EMBL/GenBank/DDBJ databases">
        <title>Annotation for the trematode Paragonimus westermani.</title>
        <authorList>
            <person name="Choi Y.-J."/>
        </authorList>
    </citation>
    <scope>NUCLEOTIDE SEQUENCE [LARGE SCALE GENOMIC DNA]</scope>
    <source>
        <strain evidence="3">180907_Pwestermani</strain>
    </source>
</reference>
<name>A0A8T0DQD3_9TREM</name>
<evidence type="ECO:0000256" key="1">
    <source>
        <dbReference type="SAM" id="Coils"/>
    </source>
</evidence>
<dbReference type="AlphaFoldDB" id="A0A8T0DQD3"/>
<feature type="region of interest" description="Disordered" evidence="2">
    <location>
        <begin position="155"/>
        <end position="196"/>
    </location>
</feature>
<evidence type="ECO:0000313" key="3">
    <source>
        <dbReference type="EMBL" id="KAF8569228.1"/>
    </source>
</evidence>
<accession>A0A8T0DQD3</accession>